<proteinExistence type="predicted"/>
<organism evidence="2 3">
    <name type="scientific">Tritrichomonas musculus</name>
    <dbReference type="NCBI Taxonomy" id="1915356"/>
    <lineage>
        <taxon>Eukaryota</taxon>
        <taxon>Metamonada</taxon>
        <taxon>Parabasalia</taxon>
        <taxon>Tritrichomonadida</taxon>
        <taxon>Tritrichomonadidae</taxon>
        <taxon>Tritrichomonas</taxon>
    </lineage>
</organism>
<protein>
    <submittedName>
        <fullName evidence="2">Uncharacterized protein</fullName>
    </submittedName>
</protein>
<reference evidence="2 3" key="1">
    <citation type="submission" date="2024-04" db="EMBL/GenBank/DDBJ databases">
        <title>Tritrichomonas musculus Genome.</title>
        <authorList>
            <person name="Alves-Ferreira E."/>
            <person name="Grigg M."/>
            <person name="Lorenzi H."/>
            <person name="Galac M."/>
        </authorList>
    </citation>
    <scope>NUCLEOTIDE SEQUENCE [LARGE SCALE GENOMIC DNA]</scope>
    <source>
        <strain evidence="2 3">EAF2021</strain>
    </source>
</reference>
<accession>A0ABR2L7M4</accession>
<evidence type="ECO:0000256" key="1">
    <source>
        <dbReference type="SAM" id="MobiDB-lite"/>
    </source>
</evidence>
<dbReference type="EMBL" id="JAPFFF010000001">
    <property type="protein sequence ID" value="KAK8899355.1"/>
    <property type="molecule type" value="Genomic_DNA"/>
</dbReference>
<feature type="region of interest" description="Disordered" evidence="1">
    <location>
        <begin position="1"/>
        <end position="25"/>
    </location>
</feature>
<evidence type="ECO:0000313" key="3">
    <source>
        <dbReference type="Proteomes" id="UP001470230"/>
    </source>
</evidence>
<comment type="caution">
    <text evidence="2">The sequence shown here is derived from an EMBL/GenBank/DDBJ whole genome shotgun (WGS) entry which is preliminary data.</text>
</comment>
<gene>
    <name evidence="2" type="ORF">M9Y10_001669</name>
</gene>
<evidence type="ECO:0000313" key="2">
    <source>
        <dbReference type="EMBL" id="KAK8899355.1"/>
    </source>
</evidence>
<sequence length="168" mass="19282">MGQEGSTDVTPSDLSDATKINSENQAEIESLNTDIYSRQNYSYQMALDSYMKKSKPSEESQLFVDNFYIEILKGYNQQILRKSNFKNIQNINSNNKLDNIALKNDNQSEIEQIIHETNEIYNHKLPALVTYNCNLKNLIEIKKQPSATKNECNEESQIFSPDCTILNS</sequence>
<name>A0ABR2L7M4_9EUKA</name>
<dbReference type="Proteomes" id="UP001470230">
    <property type="component" value="Unassembled WGS sequence"/>
</dbReference>
<keyword evidence="3" id="KW-1185">Reference proteome</keyword>